<keyword evidence="1" id="KW-1133">Transmembrane helix</keyword>
<dbReference type="RefSeq" id="WP_267990658.1">
    <property type="nucleotide sequence ID" value="NZ_JAPJZI010000001.1"/>
</dbReference>
<evidence type="ECO:0000313" key="3">
    <source>
        <dbReference type="Proteomes" id="UP001151234"/>
    </source>
</evidence>
<gene>
    <name evidence="2" type="ORF">OQ273_11565</name>
</gene>
<accession>A0A9X3UID9</accession>
<organism evidence="2 3">
    <name type="scientific">Hoeflea prorocentri</name>
    <dbReference type="NCBI Taxonomy" id="1922333"/>
    <lineage>
        <taxon>Bacteria</taxon>
        <taxon>Pseudomonadati</taxon>
        <taxon>Pseudomonadota</taxon>
        <taxon>Alphaproteobacteria</taxon>
        <taxon>Hyphomicrobiales</taxon>
        <taxon>Rhizobiaceae</taxon>
        <taxon>Hoeflea</taxon>
    </lineage>
</organism>
<keyword evidence="1" id="KW-0472">Membrane</keyword>
<evidence type="ECO:0000313" key="2">
    <source>
        <dbReference type="EMBL" id="MDA5399213.1"/>
    </source>
</evidence>
<evidence type="ECO:0000256" key="1">
    <source>
        <dbReference type="SAM" id="Phobius"/>
    </source>
</evidence>
<feature type="transmembrane region" description="Helical" evidence="1">
    <location>
        <begin position="184"/>
        <end position="204"/>
    </location>
</feature>
<feature type="transmembrane region" description="Helical" evidence="1">
    <location>
        <begin position="110"/>
        <end position="136"/>
    </location>
</feature>
<comment type="caution">
    <text evidence="2">The sequence shown here is derived from an EMBL/GenBank/DDBJ whole genome shotgun (WGS) entry which is preliminary data.</text>
</comment>
<feature type="transmembrane region" description="Helical" evidence="1">
    <location>
        <begin position="30"/>
        <end position="50"/>
    </location>
</feature>
<proteinExistence type="predicted"/>
<sequence length="326" mass="33756">MNSSTQSLIVGIVAGLASALLVMGSGSMSALSVMLSAAAVLPVLIAGLGWSNLAGAAAAATGTLVIAAALSPLAAAMVAVTTLAPAAWIAHLSNLARPAEELGGPQGKLAWYPLSDIMLHICGLVSASVIIVGYAVGYGEALVSEIVDSVVTVLDEQNPEIQFDKTRMLEMITPVTRVLPALHAFLWVIILFTAWYIACGIARLSGRAKRPADVIPTGLRMSRLGLLIFGAGLALSFAGGKIGLVGSVISGAFAGGFMLAGLAMLHHRVMNRAWKFAALWMTYTAIIFLFPLPLIVFLFAGLFETARTAPLSTSGPGPDNSNDQTN</sequence>
<dbReference type="Proteomes" id="UP001151234">
    <property type="component" value="Unassembled WGS sequence"/>
</dbReference>
<feature type="transmembrane region" description="Helical" evidence="1">
    <location>
        <begin position="248"/>
        <end position="265"/>
    </location>
</feature>
<feature type="transmembrane region" description="Helical" evidence="1">
    <location>
        <begin position="277"/>
        <end position="303"/>
    </location>
</feature>
<name>A0A9X3UID9_9HYPH</name>
<keyword evidence="1" id="KW-0812">Transmembrane</keyword>
<protein>
    <submittedName>
        <fullName evidence="2">DUF2232 domain-containing protein</fullName>
    </submittedName>
</protein>
<reference evidence="2" key="1">
    <citation type="submission" date="2022-11" db="EMBL/GenBank/DDBJ databases">
        <title>Draft genome sequence of Hoeflea poritis E7-10 and Hoeflea prorocentri PM5-8, separated from scleractinian coral Porites lutea and marine dinoflagellate.</title>
        <authorList>
            <person name="Zhang G."/>
            <person name="Wei Q."/>
            <person name="Cai L."/>
        </authorList>
    </citation>
    <scope>NUCLEOTIDE SEQUENCE</scope>
    <source>
        <strain evidence="2">PM5-8</strain>
    </source>
</reference>
<feature type="transmembrane region" description="Helical" evidence="1">
    <location>
        <begin position="224"/>
        <end position="242"/>
    </location>
</feature>
<feature type="transmembrane region" description="Helical" evidence="1">
    <location>
        <begin position="56"/>
        <end position="89"/>
    </location>
</feature>
<dbReference type="EMBL" id="JAPJZI010000001">
    <property type="protein sequence ID" value="MDA5399213.1"/>
    <property type="molecule type" value="Genomic_DNA"/>
</dbReference>
<dbReference type="AlphaFoldDB" id="A0A9X3UID9"/>
<feature type="transmembrane region" description="Helical" evidence="1">
    <location>
        <begin position="6"/>
        <end position="23"/>
    </location>
</feature>
<keyword evidence="3" id="KW-1185">Reference proteome</keyword>